<dbReference type="RefSeq" id="XP_009852869.1">
    <property type="nucleotide sequence ID" value="XM_009854567.1"/>
</dbReference>
<evidence type="ECO:0000259" key="1">
    <source>
        <dbReference type="Pfam" id="PF06985"/>
    </source>
</evidence>
<feature type="domain" description="Heterokaryon incompatibility" evidence="1">
    <location>
        <begin position="180"/>
        <end position="334"/>
    </location>
</feature>
<organism evidence="2 3">
    <name type="scientific">Neurospora tetrasperma (strain FGSC 2508 / ATCC MYA-4615 / P0657)</name>
    <dbReference type="NCBI Taxonomy" id="510951"/>
    <lineage>
        <taxon>Eukaryota</taxon>
        <taxon>Fungi</taxon>
        <taxon>Dikarya</taxon>
        <taxon>Ascomycota</taxon>
        <taxon>Pezizomycotina</taxon>
        <taxon>Sordariomycetes</taxon>
        <taxon>Sordariomycetidae</taxon>
        <taxon>Sordariales</taxon>
        <taxon>Sordariaceae</taxon>
        <taxon>Neurospora</taxon>
    </lineage>
</organism>
<gene>
    <name evidence="2" type="ORF">NEUTE1DRAFT_85013</name>
</gene>
<protein>
    <recommendedName>
        <fullName evidence="1">Heterokaryon incompatibility domain-containing protein</fullName>
    </recommendedName>
</protein>
<dbReference type="Pfam" id="PF06985">
    <property type="entry name" value="HET"/>
    <property type="match status" value="1"/>
</dbReference>
<evidence type="ECO:0000313" key="2">
    <source>
        <dbReference type="EMBL" id="EGO54977.1"/>
    </source>
</evidence>
<proteinExistence type="predicted"/>
<dbReference type="EMBL" id="GL891306">
    <property type="protein sequence ID" value="EGO54977.1"/>
    <property type="molecule type" value="Genomic_DNA"/>
</dbReference>
<accession>F8MRY3</accession>
<evidence type="ECO:0000313" key="3">
    <source>
        <dbReference type="Proteomes" id="UP000008065"/>
    </source>
</evidence>
<keyword evidence="3" id="KW-1185">Reference proteome</keyword>
<dbReference type="OrthoDB" id="5238734at2759"/>
<name>F8MRY3_NEUT8</name>
<sequence length="733" mass="81788">MDNNSPALQPQAAPWSLSTWWEESPSSSNTLISRAPLPDTRCEQCEAAMNSKPRYLYPKAVLRVARASPDTCWQCRILLALAERRLGRLLGIDEVLEVVCAWDNRHKIMILYLGTGGGEENRLVSISSLNASSWLKTCVADHAGCPGMEDTLLPRRVIHIGANYTDIRLVEHSSPTLGRYTCVSHCWGGAQPLTTTTHNIAQHLERIEWNSISKTFQDAIKFTAHLGISYIWIDSLCIIQDSPQDWVEESAKMCSIFENGHLTIAASAASNGSGGLPIRDSSGFVRLSGTTSSPESKPFDIIGYFELGGIEVRDHPSPTNHRMPLFSRGWVHQEMLLSPRVVHFAKKELLWECKTAGTCQCPQPPTFRNIFFKEGHYEALNPSRQSSARLAGDLLARQWHKIVESYSSLHLSFPEDKFPALSGLAQQMSKRRGQEVRYLAGLWSDSLLTDLLWTAPYKYVLKIVRILQGKHEWRAPSWSWAARDVSVYFPRTGAERNGFTCEVKALCNIICAETTLATTDKTGRISGGRLVVKGRLFDASLYRDIEPSVSRGGTGETKATITLSVQVSMDLTGGVKTFISYAFERGTCVILLLTQSDAQGLNSSKPDELGILVKEGFNPDPMTELLSMKRTDIREYMGSDIKVLRIGRVGRRMPAPDDKKWLADMEYALVLQGIDIEPTNPDGAGAARTYRRIGIIHHGREGYKGVENAREDFWERYPSCFEEGGREETITLV</sequence>
<dbReference type="GeneID" id="20830782"/>
<dbReference type="KEGG" id="nte:NEUTE1DRAFT85013"/>
<dbReference type="PANTHER" id="PTHR33112">
    <property type="entry name" value="DOMAIN PROTEIN, PUTATIVE-RELATED"/>
    <property type="match status" value="1"/>
</dbReference>
<dbReference type="InterPro" id="IPR010730">
    <property type="entry name" value="HET"/>
</dbReference>
<dbReference type="AlphaFoldDB" id="F8MRY3"/>
<reference evidence="3" key="1">
    <citation type="journal article" date="2011" name="Genetics">
        <title>Massive changes in genome architecture accompany the transition to self-fertility in the filamentous fungus Neurospora tetrasperma.</title>
        <authorList>
            <person name="Ellison C.E."/>
            <person name="Stajich J.E."/>
            <person name="Jacobson D.J."/>
            <person name="Natvig D.O."/>
            <person name="Lapidus A."/>
            <person name="Foster B."/>
            <person name="Aerts A."/>
            <person name="Riley R."/>
            <person name="Lindquist E.A."/>
            <person name="Grigoriev I.V."/>
            <person name="Taylor J.W."/>
        </authorList>
    </citation>
    <scope>NUCLEOTIDE SEQUENCE [LARGE SCALE GENOMIC DNA]</scope>
    <source>
        <strain evidence="3">FGSC 2508 / P0657</strain>
    </source>
</reference>
<dbReference type="Proteomes" id="UP000008065">
    <property type="component" value="Unassembled WGS sequence"/>
</dbReference>
<dbReference type="HOGENOM" id="CLU_002639_2_8_1"/>
<dbReference type="PANTHER" id="PTHR33112:SF9">
    <property type="entry name" value="HETEROKARYON INCOMPATIBILITY DOMAIN-CONTAINING PROTEIN"/>
    <property type="match status" value="1"/>
</dbReference>
<dbReference type="VEuPathDB" id="FungiDB:NEUTE1DRAFT_85013"/>